<dbReference type="RefSeq" id="WP_164205307.1">
    <property type="nucleotide sequence ID" value="NZ_JAAGMP010001047.1"/>
</dbReference>
<gene>
    <name evidence="1" type="ORF">G3I50_23760</name>
</gene>
<evidence type="ECO:0000313" key="1">
    <source>
        <dbReference type="EMBL" id="NEC21236.1"/>
    </source>
</evidence>
<dbReference type="Proteomes" id="UP000469670">
    <property type="component" value="Unassembled WGS sequence"/>
</dbReference>
<evidence type="ECO:0000313" key="2">
    <source>
        <dbReference type="Proteomes" id="UP000469670"/>
    </source>
</evidence>
<sequence>MSMVCASTIKPRRRDPLVTGSSSDALLPPEFLLAAMAGCGPDDPVVRLTVRQARSVTSRTDRAALSGALLSGPLVEEAPVWLLEAAVAADLEGEEETHHFGRGSAVAARALGHPSCTPDLRDRTLRRCTPQQLARLGGPGAAEQLATAVAEVVRELGDPPPMCPQLLEEETPVQTMLRQGPLHDAVFEAARDMLPTIPDPGDPEGEDIDDWLDRNRRAHEAWRTMWRRILERQPDRHRELVEWADGTDAERAVRDELLGSLPWAVEPELLTELAAADLKRFDFEILLAQGSRMRRDGADEQQVLDRFAGELSSRTEEELIEFRHRLGLKSTTLLSMGCRAPATWVQRAASGTWRHILNPTEAKDGHRQVAWSASAETLARVATDFAETAVRALPYWEPADRYTATHPDEVVWVRDMLLHLPVVTEDVKTAVRPVVQQARGWLSGYHHALQPRYDHRRRLEEILDIVQRVLADPPPASGMDRHRTALGAPHEVTVRVLAGVSEQTLREYLDRHVGDDSLVEKALLASAAGGYRSGEGFEDVLRRHSAPDEVLLRLTVALRRDLGGGPSWRESWTRLILAGEDTGPGLVRALPAWSALRARGGGYRDAHPLVVSVVRASLGSDQDAWDRFASCPAAYSGPAAWLRLGDLLDAAAKGTPWPKPPAGR</sequence>
<dbReference type="AlphaFoldDB" id="A0A7K3S157"/>
<comment type="caution">
    <text evidence="1">The sequence shown here is derived from an EMBL/GenBank/DDBJ whole genome shotgun (WGS) entry which is preliminary data.</text>
</comment>
<proteinExistence type="predicted"/>
<name>A0A7K3S157_9ACTN</name>
<protein>
    <submittedName>
        <fullName evidence="1">Uncharacterized protein</fullName>
    </submittedName>
</protein>
<reference evidence="1 2" key="1">
    <citation type="submission" date="2020-01" db="EMBL/GenBank/DDBJ databases">
        <title>Insect and environment-associated Actinomycetes.</title>
        <authorList>
            <person name="Currrie C."/>
            <person name="Chevrette M."/>
            <person name="Carlson C."/>
            <person name="Stubbendieck R."/>
            <person name="Wendt-Pienkowski E."/>
        </authorList>
    </citation>
    <scope>NUCLEOTIDE SEQUENCE [LARGE SCALE GENOMIC DNA]</scope>
    <source>
        <strain evidence="1 2">SID7590</strain>
    </source>
</reference>
<organism evidence="1 2">
    <name type="scientific">Streptomyces parvus</name>
    <dbReference type="NCBI Taxonomy" id="66428"/>
    <lineage>
        <taxon>Bacteria</taxon>
        <taxon>Bacillati</taxon>
        <taxon>Actinomycetota</taxon>
        <taxon>Actinomycetes</taxon>
        <taxon>Kitasatosporales</taxon>
        <taxon>Streptomycetaceae</taxon>
        <taxon>Streptomyces</taxon>
    </lineage>
</organism>
<accession>A0A7K3S157</accession>
<dbReference type="EMBL" id="JAAGMP010001047">
    <property type="protein sequence ID" value="NEC21236.1"/>
    <property type="molecule type" value="Genomic_DNA"/>
</dbReference>